<keyword evidence="4" id="KW-1185">Reference proteome</keyword>
<dbReference type="Gene3D" id="1.20.1250.20">
    <property type="entry name" value="MFS general substrate transporter like domains"/>
    <property type="match status" value="1"/>
</dbReference>
<feature type="transmembrane region" description="Helical" evidence="2">
    <location>
        <begin position="295"/>
        <end position="318"/>
    </location>
</feature>
<keyword evidence="2" id="KW-0472">Membrane</keyword>
<feature type="transmembrane region" description="Helical" evidence="2">
    <location>
        <begin position="224"/>
        <end position="243"/>
    </location>
</feature>
<dbReference type="GO" id="GO:0016323">
    <property type="term" value="C:basolateral plasma membrane"/>
    <property type="evidence" value="ECO:0007669"/>
    <property type="project" value="TreeGrafter"/>
</dbReference>
<evidence type="ECO:0000313" key="4">
    <source>
        <dbReference type="Proteomes" id="UP000728032"/>
    </source>
</evidence>
<organism evidence="3">
    <name type="scientific">Oppiella nova</name>
    <dbReference type="NCBI Taxonomy" id="334625"/>
    <lineage>
        <taxon>Eukaryota</taxon>
        <taxon>Metazoa</taxon>
        <taxon>Ecdysozoa</taxon>
        <taxon>Arthropoda</taxon>
        <taxon>Chelicerata</taxon>
        <taxon>Arachnida</taxon>
        <taxon>Acari</taxon>
        <taxon>Acariformes</taxon>
        <taxon>Sarcoptiformes</taxon>
        <taxon>Oribatida</taxon>
        <taxon>Brachypylina</taxon>
        <taxon>Oppioidea</taxon>
        <taxon>Oppiidae</taxon>
        <taxon>Oppiella</taxon>
    </lineage>
</organism>
<dbReference type="Pfam" id="PF03137">
    <property type="entry name" value="OATP"/>
    <property type="match status" value="1"/>
</dbReference>
<keyword evidence="2" id="KW-0812">Transmembrane</keyword>
<dbReference type="EMBL" id="CAJPVJ010010792">
    <property type="protein sequence ID" value="CAG2173418.1"/>
    <property type="molecule type" value="Genomic_DNA"/>
</dbReference>
<reference evidence="3" key="1">
    <citation type="submission" date="2020-11" db="EMBL/GenBank/DDBJ databases">
        <authorList>
            <person name="Tran Van P."/>
        </authorList>
    </citation>
    <scope>NUCLEOTIDE SEQUENCE</scope>
</reference>
<evidence type="ECO:0000256" key="2">
    <source>
        <dbReference type="SAM" id="Phobius"/>
    </source>
</evidence>
<protein>
    <submittedName>
        <fullName evidence="3">Uncharacterized protein</fullName>
    </submittedName>
</protein>
<sequence>MPINNIQLNQASKGSEFDNQSDYADDDEHRYSCGVGSWRPKWLQVFASPLFFAINFGLIGIIQSMSGTYLIATMSTLEKRFAFDSKIAGFILIADNIVELTLSPIIGYLGNRYSRPRMLAIGEVILSLSCLMNALPYFIYGPGTHLLYDDSLLSQLSRNETRYEFCAANHTDIDCGNGKHSTVWGAVVLLWICSFVRGLGFTAYFVIGFPYIDDNVSKNNSALYLSFLSALRLVGPAGGFILASLSLRRLATNRVFMFHTIGNAFRYIGLGGYFINKTKYIESQFRQSSSGASFITGTTSVLPMAIGIILGGVMIKFIKPRPLTLIIFMFAVEWFYNGGMLFGMFTGCPPLKLPVPIPTVNNK</sequence>
<gene>
    <name evidence="3" type="ORF">ONB1V03_LOCUS12871</name>
</gene>
<name>A0A7R9QT50_9ACAR</name>
<feature type="transmembrane region" description="Helical" evidence="2">
    <location>
        <begin position="50"/>
        <end position="75"/>
    </location>
</feature>
<dbReference type="GO" id="GO:0043252">
    <property type="term" value="P:sodium-independent organic anion transport"/>
    <property type="evidence" value="ECO:0007669"/>
    <property type="project" value="TreeGrafter"/>
</dbReference>
<dbReference type="SUPFAM" id="SSF103473">
    <property type="entry name" value="MFS general substrate transporter"/>
    <property type="match status" value="1"/>
</dbReference>
<proteinExistence type="predicted"/>
<dbReference type="OrthoDB" id="5062115at2759"/>
<feature type="transmembrane region" description="Helical" evidence="2">
    <location>
        <begin position="255"/>
        <end position="275"/>
    </location>
</feature>
<feature type="transmembrane region" description="Helical" evidence="2">
    <location>
        <begin position="188"/>
        <end position="212"/>
    </location>
</feature>
<dbReference type="GO" id="GO:0015347">
    <property type="term" value="F:sodium-independent organic anion transmembrane transporter activity"/>
    <property type="evidence" value="ECO:0007669"/>
    <property type="project" value="TreeGrafter"/>
</dbReference>
<dbReference type="AlphaFoldDB" id="A0A7R9QT50"/>
<feature type="transmembrane region" description="Helical" evidence="2">
    <location>
        <begin position="325"/>
        <end position="345"/>
    </location>
</feature>
<dbReference type="InterPro" id="IPR004156">
    <property type="entry name" value="OATP"/>
</dbReference>
<feature type="transmembrane region" description="Helical" evidence="2">
    <location>
        <begin position="87"/>
        <end position="106"/>
    </location>
</feature>
<dbReference type="PANTHER" id="PTHR11388:SF76">
    <property type="entry name" value="SOLUTE CARRIER ORGANIC ANION TRANSPORTER FAMILY MEMBER"/>
    <property type="match status" value="1"/>
</dbReference>
<dbReference type="PANTHER" id="PTHR11388">
    <property type="entry name" value="ORGANIC ANION TRANSPORTER"/>
    <property type="match status" value="1"/>
</dbReference>
<dbReference type="Proteomes" id="UP000728032">
    <property type="component" value="Unassembled WGS sequence"/>
</dbReference>
<keyword evidence="2" id="KW-1133">Transmembrane helix</keyword>
<evidence type="ECO:0000256" key="1">
    <source>
        <dbReference type="ARBA" id="ARBA00023157"/>
    </source>
</evidence>
<dbReference type="EMBL" id="OC925617">
    <property type="protein sequence ID" value="CAD7656231.1"/>
    <property type="molecule type" value="Genomic_DNA"/>
</dbReference>
<dbReference type="InterPro" id="IPR036259">
    <property type="entry name" value="MFS_trans_sf"/>
</dbReference>
<keyword evidence="1" id="KW-1015">Disulfide bond</keyword>
<accession>A0A7R9QT50</accession>
<evidence type="ECO:0000313" key="3">
    <source>
        <dbReference type="EMBL" id="CAD7656231.1"/>
    </source>
</evidence>